<dbReference type="PaxDb" id="30732-ENSOMEP00000035010"/>
<dbReference type="Ensembl" id="ENSOMET00000029551.1">
    <property type="protein sequence ID" value="ENSOMEP00000035010.1"/>
    <property type="gene ID" value="ENSOMEG00000021979.1"/>
</dbReference>
<evidence type="ECO:0000313" key="1">
    <source>
        <dbReference type="Ensembl" id="ENSOMEP00000035010.1"/>
    </source>
</evidence>
<dbReference type="OMA" id="MKTIHIP"/>
<keyword evidence="2" id="KW-1185">Reference proteome</keyword>
<dbReference type="Proteomes" id="UP000261560">
    <property type="component" value="Unplaced"/>
</dbReference>
<accession>A0A3B3E078</accession>
<evidence type="ECO:0000313" key="2">
    <source>
        <dbReference type="Proteomes" id="UP000261560"/>
    </source>
</evidence>
<dbReference type="AlphaFoldDB" id="A0A3B3E078"/>
<protein>
    <submittedName>
        <fullName evidence="1">Uncharacterized protein</fullName>
    </submittedName>
</protein>
<dbReference type="GeneTree" id="ENSGT01050000245010"/>
<sequence>QYKATATDVCGDRLLKTLLTPITVTSATFLQHVLSAGHKGHLCSAANVCSTERMRRQMKKHYLNVLHACIQSGVYSDSCKRNQNRTLTKDLERDSWWTNTPQPQRTGRKRALSDLVLPKIYKR</sequence>
<proteinExistence type="predicted"/>
<reference evidence="1" key="1">
    <citation type="submission" date="2025-08" db="UniProtKB">
        <authorList>
            <consortium name="Ensembl"/>
        </authorList>
    </citation>
    <scope>IDENTIFICATION</scope>
</reference>
<name>A0A3B3E078_ORYME</name>
<organism evidence="1 2">
    <name type="scientific">Oryzias melastigma</name>
    <name type="common">Marine medaka</name>
    <dbReference type="NCBI Taxonomy" id="30732"/>
    <lineage>
        <taxon>Eukaryota</taxon>
        <taxon>Metazoa</taxon>
        <taxon>Chordata</taxon>
        <taxon>Craniata</taxon>
        <taxon>Vertebrata</taxon>
        <taxon>Euteleostomi</taxon>
        <taxon>Actinopterygii</taxon>
        <taxon>Neopterygii</taxon>
        <taxon>Teleostei</taxon>
        <taxon>Neoteleostei</taxon>
        <taxon>Acanthomorphata</taxon>
        <taxon>Ovalentaria</taxon>
        <taxon>Atherinomorphae</taxon>
        <taxon>Beloniformes</taxon>
        <taxon>Adrianichthyidae</taxon>
        <taxon>Oryziinae</taxon>
        <taxon>Oryzias</taxon>
    </lineage>
</organism>
<reference evidence="1" key="2">
    <citation type="submission" date="2025-09" db="UniProtKB">
        <authorList>
            <consortium name="Ensembl"/>
        </authorList>
    </citation>
    <scope>IDENTIFICATION</scope>
</reference>